<evidence type="ECO:0000313" key="2">
    <source>
        <dbReference type="EMBL" id="CAK9159708.1"/>
    </source>
</evidence>
<accession>A0ABC8SRQ9</accession>
<evidence type="ECO:0000313" key="3">
    <source>
        <dbReference type="Proteomes" id="UP001642360"/>
    </source>
</evidence>
<gene>
    <name evidence="1" type="ORF">ILEXP_LOCUS28409</name>
    <name evidence="2" type="ORF">ILEXP_LOCUS28410</name>
</gene>
<name>A0ABC8SRQ9_9AQUA</name>
<dbReference type="AlphaFoldDB" id="A0ABC8SRQ9"/>
<proteinExistence type="predicted"/>
<organism evidence="1 3">
    <name type="scientific">Ilex paraguariensis</name>
    <name type="common">yerba mate</name>
    <dbReference type="NCBI Taxonomy" id="185542"/>
    <lineage>
        <taxon>Eukaryota</taxon>
        <taxon>Viridiplantae</taxon>
        <taxon>Streptophyta</taxon>
        <taxon>Embryophyta</taxon>
        <taxon>Tracheophyta</taxon>
        <taxon>Spermatophyta</taxon>
        <taxon>Magnoliopsida</taxon>
        <taxon>eudicotyledons</taxon>
        <taxon>Gunneridae</taxon>
        <taxon>Pentapetalae</taxon>
        <taxon>asterids</taxon>
        <taxon>campanulids</taxon>
        <taxon>Aquifoliales</taxon>
        <taxon>Aquifoliaceae</taxon>
        <taxon>Ilex</taxon>
    </lineage>
</organism>
<dbReference type="EMBL" id="CAUOFW020003391">
    <property type="protein sequence ID" value="CAK9159707.1"/>
    <property type="molecule type" value="Genomic_DNA"/>
</dbReference>
<evidence type="ECO:0000313" key="1">
    <source>
        <dbReference type="EMBL" id="CAK9159707.1"/>
    </source>
</evidence>
<keyword evidence="3" id="KW-1185">Reference proteome</keyword>
<dbReference type="Proteomes" id="UP001642360">
    <property type="component" value="Unassembled WGS sequence"/>
</dbReference>
<sequence>MEGGGERGFDGGEEVGEAFEDGHLGDEFVGVGDVGWCRETDSGENWVTDWGLPVVAVVLRPPFERVVAWVGVTGVVFSKWSRKYSVQR</sequence>
<reference evidence="1 3" key="1">
    <citation type="submission" date="2024-02" db="EMBL/GenBank/DDBJ databases">
        <authorList>
            <person name="Vignale AGUSTIN F."/>
            <person name="Sosa J E."/>
            <person name="Modenutti C."/>
        </authorList>
    </citation>
    <scope>NUCLEOTIDE SEQUENCE [LARGE SCALE GENOMIC DNA]</scope>
</reference>
<dbReference type="EMBL" id="CAUOFW020003391">
    <property type="protein sequence ID" value="CAK9159708.1"/>
    <property type="molecule type" value="Genomic_DNA"/>
</dbReference>
<comment type="caution">
    <text evidence="1">The sequence shown here is derived from an EMBL/GenBank/DDBJ whole genome shotgun (WGS) entry which is preliminary data.</text>
</comment>
<protein>
    <submittedName>
        <fullName evidence="1">Uncharacterized protein</fullName>
    </submittedName>
</protein>